<evidence type="ECO:0000313" key="3">
    <source>
        <dbReference type="Proteomes" id="UP001172457"/>
    </source>
</evidence>
<dbReference type="AlphaFoldDB" id="A0AA38U4I2"/>
<keyword evidence="3" id="KW-1185">Reference proteome</keyword>
<feature type="compositionally biased region" description="Acidic residues" evidence="1">
    <location>
        <begin position="143"/>
        <end position="182"/>
    </location>
</feature>
<organism evidence="2 3">
    <name type="scientific">Centaurea solstitialis</name>
    <name type="common">yellow star-thistle</name>
    <dbReference type="NCBI Taxonomy" id="347529"/>
    <lineage>
        <taxon>Eukaryota</taxon>
        <taxon>Viridiplantae</taxon>
        <taxon>Streptophyta</taxon>
        <taxon>Embryophyta</taxon>
        <taxon>Tracheophyta</taxon>
        <taxon>Spermatophyta</taxon>
        <taxon>Magnoliopsida</taxon>
        <taxon>eudicotyledons</taxon>
        <taxon>Gunneridae</taxon>
        <taxon>Pentapetalae</taxon>
        <taxon>asterids</taxon>
        <taxon>campanulids</taxon>
        <taxon>Asterales</taxon>
        <taxon>Asteraceae</taxon>
        <taxon>Carduoideae</taxon>
        <taxon>Cardueae</taxon>
        <taxon>Centaureinae</taxon>
        <taxon>Centaurea</taxon>
    </lineage>
</organism>
<protein>
    <submittedName>
        <fullName evidence="2">Uncharacterized protein</fullName>
    </submittedName>
</protein>
<evidence type="ECO:0000313" key="2">
    <source>
        <dbReference type="EMBL" id="KAJ9565951.1"/>
    </source>
</evidence>
<proteinExistence type="predicted"/>
<dbReference type="InterPro" id="IPR032675">
    <property type="entry name" value="LRR_dom_sf"/>
</dbReference>
<gene>
    <name evidence="2" type="ORF">OSB04_001917</name>
</gene>
<dbReference type="SUPFAM" id="SSF52047">
    <property type="entry name" value="RNI-like"/>
    <property type="match status" value="1"/>
</dbReference>
<dbReference type="Gene3D" id="3.80.10.10">
    <property type="entry name" value="Ribonuclease Inhibitor"/>
    <property type="match status" value="1"/>
</dbReference>
<evidence type="ECO:0000256" key="1">
    <source>
        <dbReference type="SAM" id="MobiDB-lite"/>
    </source>
</evidence>
<dbReference type="PANTHER" id="PTHR38926">
    <property type="entry name" value="F-BOX DOMAIN CONTAINING PROTEIN, EXPRESSED"/>
    <property type="match status" value="1"/>
</dbReference>
<dbReference type="PANTHER" id="PTHR38926:SF2">
    <property type="entry name" value="F-BOX_LRR-REPEAT PROTEIN 21-RELATED"/>
    <property type="match status" value="1"/>
</dbReference>
<name>A0AA38U4I2_9ASTR</name>
<dbReference type="Proteomes" id="UP001172457">
    <property type="component" value="Chromosome 1"/>
</dbReference>
<sequence>MEEKRDWLQMRDEIMGGMKILIRAQKDGWRCSKQAVHLSCGELIDISLNGFGTDDLLDHISRWLPHLETLELSSVDIRKEDIEVIGRTCPLLKSFEMEAMWGGDVYAHAIAKSMPALPHLRERIKDFKDFKYDRDNIPKANEDSDTDDFYDDDSLSDANEDSDMDDFDDDDDDDDDDDALNW</sequence>
<reference evidence="2" key="1">
    <citation type="submission" date="2023-03" db="EMBL/GenBank/DDBJ databases">
        <title>Chromosome-scale reference genome and RAD-based genetic map of yellow starthistle (Centaurea solstitialis) reveal putative structural variation and QTLs associated with invader traits.</title>
        <authorList>
            <person name="Reatini B."/>
            <person name="Cang F.A."/>
            <person name="Jiang Q."/>
            <person name="Mckibben M.T.W."/>
            <person name="Barker M.S."/>
            <person name="Rieseberg L.H."/>
            <person name="Dlugosch K.M."/>
        </authorList>
    </citation>
    <scope>NUCLEOTIDE SEQUENCE</scope>
    <source>
        <strain evidence="2">CAN-66</strain>
        <tissue evidence="2">Leaf</tissue>
    </source>
</reference>
<feature type="region of interest" description="Disordered" evidence="1">
    <location>
        <begin position="137"/>
        <end position="182"/>
    </location>
</feature>
<comment type="caution">
    <text evidence="2">The sequence shown here is derived from an EMBL/GenBank/DDBJ whole genome shotgun (WGS) entry which is preliminary data.</text>
</comment>
<accession>A0AA38U4I2</accession>
<dbReference type="EMBL" id="JARYMX010000001">
    <property type="protein sequence ID" value="KAJ9565951.1"/>
    <property type="molecule type" value="Genomic_DNA"/>
</dbReference>